<dbReference type="PANTHER" id="PTHR12788">
    <property type="entry name" value="PROTEIN-TYROSINE SULFOTRANSFERASE 2"/>
    <property type="match status" value="1"/>
</dbReference>
<dbReference type="GO" id="GO:0008476">
    <property type="term" value="F:protein-tyrosine sulfotransferase activity"/>
    <property type="evidence" value="ECO:0007669"/>
    <property type="project" value="InterPro"/>
</dbReference>
<dbReference type="EMBL" id="AP014800">
    <property type="protein sequence ID" value="BAQ68662.1"/>
    <property type="molecule type" value="Genomic_DNA"/>
</dbReference>
<dbReference type="SUPFAM" id="SSF52540">
    <property type="entry name" value="P-loop containing nucleoside triphosphate hydrolases"/>
    <property type="match status" value="1"/>
</dbReference>
<dbReference type="InterPro" id="IPR027417">
    <property type="entry name" value="P-loop_NTPase"/>
</dbReference>
<dbReference type="AlphaFoldDB" id="A0A0D6B0P8"/>
<protein>
    <submittedName>
        <fullName evidence="2">Sulfotransferase</fullName>
    </submittedName>
</protein>
<name>A0A0D6B0P8_RHOSU</name>
<dbReference type="Pfam" id="PF13469">
    <property type="entry name" value="Sulfotransfer_3"/>
    <property type="match status" value="1"/>
</dbReference>
<dbReference type="Gene3D" id="3.40.50.300">
    <property type="entry name" value="P-loop containing nucleotide triphosphate hydrolases"/>
    <property type="match status" value="1"/>
</dbReference>
<gene>
    <name evidence="2" type="ORF">NHU_01504</name>
</gene>
<sequence>MRGITLKQPVFVVGHPRSGTTLLATVLGRHSLLAMPPETQYLIEQASLDGHRLGAEDLDAILANPRIADLGLDRDAVQAAFAATDRSFCAAFAVLLDIYRRQCGKPRAGEKSPMHLAHAERLLEWFPDARILCIERNGADVIASLMRMPWSHRIIRRHGYDWLQSLRRGRALEARHSAQAMRVRYERLTGAPEAEIRQICAFCGLPFEPSMLSPGAAGTVPDWERGWKADAARPIAPARGGGAAGLGRWQRAELAAICNRELRAAGYPPVAAPTLLRLLARLTVWPYHPALRPVFARIRAFVRRRTARWTS</sequence>
<accession>A0A0D6B0P8</accession>
<dbReference type="KEGG" id="rsu:NHU_01504"/>
<evidence type="ECO:0000256" key="1">
    <source>
        <dbReference type="ARBA" id="ARBA00022679"/>
    </source>
</evidence>
<organism evidence="2 3">
    <name type="scientific">Rhodovulum sulfidophilum</name>
    <name type="common">Rhodobacter sulfidophilus</name>
    <dbReference type="NCBI Taxonomy" id="35806"/>
    <lineage>
        <taxon>Bacteria</taxon>
        <taxon>Pseudomonadati</taxon>
        <taxon>Pseudomonadota</taxon>
        <taxon>Alphaproteobacteria</taxon>
        <taxon>Rhodobacterales</taxon>
        <taxon>Paracoccaceae</taxon>
        <taxon>Rhodovulum</taxon>
    </lineage>
</organism>
<keyword evidence="1 2" id="KW-0808">Transferase</keyword>
<dbReference type="InterPro" id="IPR026634">
    <property type="entry name" value="TPST-like"/>
</dbReference>
<evidence type="ECO:0000313" key="2">
    <source>
        <dbReference type="EMBL" id="BAQ68662.1"/>
    </source>
</evidence>
<evidence type="ECO:0000313" key="3">
    <source>
        <dbReference type="Proteomes" id="UP000064912"/>
    </source>
</evidence>
<dbReference type="PATRIC" id="fig|35806.4.peg.1554"/>
<dbReference type="PANTHER" id="PTHR12788:SF10">
    <property type="entry name" value="PROTEIN-TYROSINE SULFOTRANSFERASE"/>
    <property type="match status" value="1"/>
</dbReference>
<proteinExistence type="predicted"/>
<reference evidence="2 3" key="1">
    <citation type="submission" date="2015-02" db="EMBL/GenBank/DDBJ databases">
        <title>Genome sequene of Rhodovulum sulfidophilum DSM 2351.</title>
        <authorList>
            <person name="Nagao N."/>
        </authorList>
    </citation>
    <scope>NUCLEOTIDE SEQUENCE [LARGE SCALE GENOMIC DNA]</scope>
    <source>
        <strain evidence="2 3">DSM 2351</strain>
    </source>
</reference>
<dbReference type="Proteomes" id="UP000064912">
    <property type="component" value="Chromosome"/>
</dbReference>